<dbReference type="PANTHER" id="PTHR10357:SF215">
    <property type="entry name" value="ALPHA-AMYLASE 1"/>
    <property type="match status" value="1"/>
</dbReference>
<dbReference type="SMART" id="SM00642">
    <property type="entry name" value="Aamy"/>
    <property type="match status" value="1"/>
</dbReference>
<evidence type="ECO:0000256" key="11">
    <source>
        <dbReference type="PIRSR" id="PIRSR001024-1"/>
    </source>
</evidence>
<dbReference type="EC" id="3.2.1.1" evidence="4"/>
<comment type="similarity">
    <text evidence="3">Belongs to the glycosyl hydrolase 13 family.</text>
</comment>
<dbReference type="EMBL" id="GL983917">
    <property type="protein sequence ID" value="EGR31091.1"/>
    <property type="molecule type" value="Genomic_DNA"/>
</dbReference>
<keyword evidence="9" id="KW-0119">Carbohydrate metabolism</keyword>
<evidence type="ECO:0000256" key="4">
    <source>
        <dbReference type="ARBA" id="ARBA00012595"/>
    </source>
</evidence>
<sequence length="486" mass="56049">MKLIIKLAFLSLFISFIYSRTAQEWKSRTIYQIITDRFAIGDRSRPPCDLSHQPQYCGGNFQGIINNLDYIKELGFNAIWISPIPLNQDNQFHGYAAKDLSRINPNFGGEQGLKDLVDACHLKDIWVMVDVVGNHMGNIDLNFSSNYPFNIAEYYHEYCIITDLDFSSKNMKNIQNCRLAGLADLNTEHPYVQNYLFNWIKNLVQTYNIDGLRIDTVPEVPHAFWKNYTQSAGVFSIGEVFDSSFSYVGGYISSVGSVLNYPYYFTVKDIFVNQKDMNEIRSYYSQWQQQNQDVSILAQFVDNHDNPRFLSTPGRSQDQLKTLLKSYTVLTLCSIGIPIFYYGTEQYYAGGQDPYNREPLWNNLNTNSEMYLYVKTILQAKNSNLNFQNKKNNFGGTDINDFPQTESYVDSDFYAFYRGQLWVGVTNKFNFITRIIINHPFKNGDVICNVFWPNNDCIVIQNNSFVANLNNGEAKIYVIQSQTSSQ</sequence>
<feature type="chain" id="PRO_5003407941" description="alpha-amylase" evidence="15">
    <location>
        <begin position="20"/>
        <end position="486"/>
    </location>
</feature>
<dbReference type="RefSeq" id="XP_004034577.1">
    <property type="nucleotide sequence ID" value="XM_004034529.1"/>
</dbReference>
<dbReference type="PANTHER" id="PTHR10357">
    <property type="entry name" value="ALPHA-AMYLASE FAMILY MEMBER"/>
    <property type="match status" value="1"/>
</dbReference>
<evidence type="ECO:0000256" key="10">
    <source>
        <dbReference type="ARBA" id="ARBA00023295"/>
    </source>
</evidence>
<feature type="binding site" evidence="14">
    <location>
        <position position="305"/>
    </location>
    <ligand>
        <name>substrate</name>
    </ligand>
</feature>
<dbReference type="Gene3D" id="3.20.20.80">
    <property type="entry name" value="Glycosidases"/>
    <property type="match status" value="1"/>
</dbReference>
<dbReference type="InterPro" id="IPR013777">
    <property type="entry name" value="A-amylase-like"/>
</dbReference>
<dbReference type="STRING" id="857967.G0QUK7"/>
<dbReference type="Proteomes" id="UP000008983">
    <property type="component" value="Unassembled WGS sequence"/>
</dbReference>
<name>G0QUK7_ICHMU</name>
<keyword evidence="8" id="KW-0106">Calcium</keyword>
<reference evidence="17 18" key="1">
    <citation type="submission" date="2011-07" db="EMBL/GenBank/DDBJ databases">
        <authorList>
            <person name="Coyne R."/>
            <person name="Brami D."/>
            <person name="Johnson J."/>
            <person name="Hostetler J."/>
            <person name="Hannick L."/>
            <person name="Clark T."/>
            <person name="Cassidy-Hanley D."/>
            <person name="Inman J."/>
        </authorList>
    </citation>
    <scope>NUCLEOTIDE SEQUENCE [LARGE SCALE GENOMIC DNA]</scope>
    <source>
        <strain evidence="17 18">G5</strain>
    </source>
</reference>
<evidence type="ECO:0000256" key="6">
    <source>
        <dbReference type="ARBA" id="ARBA00022729"/>
    </source>
</evidence>
<evidence type="ECO:0000256" key="1">
    <source>
        <dbReference type="ARBA" id="ARBA00000548"/>
    </source>
</evidence>
<comment type="catalytic activity">
    <reaction evidence="1">
        <text>Endohydrolysis of (1-&gt;4)-alpha-D-glucosidic linkages in polysaccharides containing three or more (1-&gt;4)-alpha-linked D-glucose units.</text>
        <dbReference type="EC" id="3.2.1.1"/>
    </reaction>
</comment>
<evidence type="ECO:0000313" key="18">
    <source>
        <dbReference type="Proteomes" id="UP000008983"/>
    </source>
</evidence>
<evidence type="ECO:0000256" key="12">
    <source>
        <dbReference type="PIRSR" id="PIRSR001024-2"/>
    </source>
</evidence>
<evidence type="ECO:0000313" key="17">
    <source>
        <dbReference type="EMBL" id="EGR31091.1"/>
    </source>
</evidence>
<dbReference type="GO" id="GO:0005509">
    <property type="term" value="F:calcium ion binding"/>
    <property type="evidence" value="ECO:0007669"/>
    <property type="project" value="InterPro"/>
</dbReference>
<feature type="signal peptide" evidence="15">
    <location>
        <begin position="1"/>
        <end position="19"/>
    </location>
</feature>
<feature type="active site" description="Proton donor" evidence="11">
    <location>
        <position position="239"/>
    </location>
</feature>
<dbReference type="InParanoid" id="G0QUK7"/>
<keyword evidence="5" id="KW-0479">Metal-binding</keyword>
<dbReference type="GeneID" id="14907216"/>
<dbReference type="GO" id="GO:0005975">
    <property type="term" value="P:carbohydrate metabolic process"/>
    <property type="evidence" value="ECO:0007669"/>
    <property type="project" value="InterPro"/>
</dbReference>
<accession>G0QUK7</accession>
<feature type="site" description="Transition state stabilizer" evidence="12">
    <location>
        <position position="305"/>
    </location>
</feature>
<keyword evidence="13" id="KW-1015">Disulfide bond</keyword>
<feature type="binding site" evidence="14">
    <location>
        <position position="135"/>
    </location>
    <ligand>
        <name>substrate</name>
    </ligand>
</feature>
<dbReference type="InterPro" id="IPR017853">
    <property type="entry name" value="GH"/>
</dbReference>
<dbReference type="Pfam" id="PF00128">
    <property type="entry name" value="Alpha-amylase"/>
    <property type="match status" value="1"/>
</dbReference>
<organism evidence="17 18">
    <name type="scientific">Ichthyophthirius multifiliis</name>
    <name type="common">White spot disease agent</name>
    <name type="synonym">Ich</name>
    <dbReference type="NCBI Taxonomy" id="5932"/>
    <lineage>
        <taxon>Eukaryota</taxon>
        <taxon>Sar</taxon>
        <taxon>Alveolata</taxon>
        <taxon>Ciliophora</taxon>
        <taxon>Intramacronucleata</taxon>
        <taxon>Oligohymenophorea</taxon>
        <taxon>Hymenostomatida</taxon>
        <taxon>Ophryoglenina</taxon>
        <taxon>Ichthyophthirius</taxon>
    </lineage>
</organism>
<dbReference type="GO" id="GO:0004556">
    <property type="term" value="F:alpha-amylase activity"/>
    <property type="evidence" value="ECO:0007669"/>
    <property type="project" value="UniProtKB-EC"/>
</dbReference>
<dbReference type="SUPFAM" id="SSF51445">
    <property type="entry name" value="(Trans)glycosidases"/>
    <property type="match status" value="1"/>
</dbReference>
<feature type="disulfide bond" evidence="13">
    <location>
        <begin position="48"/>
        <end position="57"/>
    </location>
</feature>
<dbReference type="AlphaFoldDB" id="G0QUK7"/>
<proteinExistence type="inferred from homology"/>
<dbReference type="OrthoDB" id="1740265at2759"/>
<keyword evidence="6 15" id="KW-0732">Signal</keyword>
<feature type="binding site" evidence="14">
    <location>
        <position position="357"/>
    </location>
    <ligand>
        <name>substrate</name>
    </ligand>
</feature>
<evidence type="ECO:0000256" key="7">
    <source>
        <dbReference type="ARBA" id="ARBA00022801"/>
    </source>
</evidence>
<protein>
    <recommendedName>
        <fullName evidence="4">alpha-amylase</fullName>
        <ecNumber evidence="4">3.2.1.1</ecNumber>
    </recommendedName>
</protein>
<feature type="domain" description="Glycosyl hydrolase family 13 catalytic" evidence="16">
    <location>
        <begin position="32"/>
        <end position="381"/>
    </location>
</feature>
<dbReference type="PIRSF" id="PIRSF001024">
    <property type="entry name" value="Alph-amyl_fung"/>
    <property type="match status" value="1"/>
</dbReference>
<evidence type="ECO:0000256" key="15">
    <source>
        <dbReference type="SAM" id="SignalP"/>
    </source>
</evidence>
<evidence type="ECO:0000256" key="2">
    <source>
        <dbReference type="ARBA" id="ARBA00001913"/>
    </source>
</evidence>
<evidence type="ECO:0000256" key="13">
    <source>
        <dbReference type="PIRSR" id="PIRSR001024-4"/>
    </source>
</evidence>
<keyword evidence="10" id="KW-0326">Glycosidase</keyword>
<feature type="binding site" evidence="14">
    <location>
        <position position="213"/>
    </location>
    <ligand>
        <name>substrate</name>
    </ligand>
</feature>
<dbReference type="InterPro" id="IPR006047">
    <property type="entry name" value="GH13_cat_dom"/>
</dbReference>
<evidence type="ECO:0000256" key="5">
    <source>
        <dbReference type="ARBA" id="ARBA00022723"/>
    </source>
</evidence>
<evidence type="ECO:0000256" key="8">
    <source>
        <dbReference type="ARBA" id="ARBA00022837"/>
    </source>
</evidence>
<gene>
    <name evidence="17" type="ORF">IMG5_118160</name>
</gene>
<keyword evidence="7" id="KW-0378">Hydrolase</keyword>
<dbReference type="OMA" id="HGYWIAD"/>
<comment type="cofactor">
    <cofactor evidence="2">
        <name>Ca(2+)</name>
        <dbReference type="ChEBI" id="CHEBI:29108"/>
    </cofactor>
</comment>
<dbReference type="eggNOG" id="KOG0471">
    <property type="taxonomic scope" value="Eukaryota"/>
</dbReference>
<feature type="active site" description="Nucleophile" evidence="11">
    <location>
        <position position="215"/>
    </location>
</feature>
<evidence type="ECO:0000256" key="3">
    <source>
        <dbReference type="ARBA" id="ARBA00008061"/>
    </source>
</evidence>
<evidence type="ECO:0000259" key="16">
    <source>
        <dbReference type="SMART" id="SM00642"/>
    </source>
</evidence>
<evidence type="ECO:0000256" key="9">
    <source>
        <dbReference type="ARBA" id="ARBA00023277"/>
    </source>
</evidence>
<keyword evidence="18" id="KW-1185">Reference proteome</keyword>
<evidence type="ECO:0000256" key="14">
    <source>
        <dbReference type="PIRSR" id="PIRSR001024-5"/>
    </source>
</evidence>